<protein>
    <submittedName>
        <fullName evidence="2">Uncharacterized protein</fullName>
    </submittedName>
</protein>
<evidence type="ECO:0000256" key="1">
    <source>
        <dbReference type="SAM" id="MobiDB-lite"/>
    </source>
</evidence>
<organism evidence="2 3">
    <name type="scientific">Coccidioides immitis (strain RS)</name>
    <name type="common">Valley fever fungus</name>
    <dbReference type="NCBI Taxonomy" id="246410"/>
    <lineage>
        <taxon>Eukaryota</taxon>
        <taxon>Fungi</taxon>
        <taxon>Dikarya</taxon>
        <taxon>Ascomycota</taxon>
        <taxon>Pezizomycotina</taxon>
        <taxon>Eurotiomycetes</taxon>
        <taxon>Eurotiomycetidae</taxon>
        <taxon>Onygenales</taxon>
        <taxon>Onygenaceae</taxon>
        <taxon>Coccidioides</taxon>
    </lineage>
</organism>
<proteinExistence type="predicted"/>
<evidence type="ECO:0000313" key="2">
    <source>
        <dbReference type="EMBL" id="EAS30560.3"/>
    </source>
</evidence>
<gene>
    <name evidence="2" type="ORF">CIMG_06039</name>
</gene>
<evidence type="ECO:0000313" key="3">
    <source>
        <dbReference type="Proteomes" id="UP000001261"/>
    </source>
</evidence>
<reference evidence="3" key="2">
    <citation type="journal article" date="2010" name="Genome Res.">
        <title>Population genomic sequencing of Coccidioides fungi reveals recent hybridization and transposon control.</title>
        <authorList>
            <person name="Neafsey D.E."/>
            <person name="Barker B.M."/>
            <person name="Sharpton T.J."/>
            <person name="Stajich J.E."/>
            <person name="Park D.J."/>
            <person name="Whiston E."/>
            <person name="Hung C.-Y."/>
            <person name="McMahan C."/>
            <person name="White J."/>
            <person name="Sykes S."/>
            <person name="Heiman D."/>
            <person name="Young S."/>
            <person name="Zeng Q."/>
            <person name="Abouelleil A."/>
            <person name="Aftuck L."/>
            <person name="Bessette D."/>
            <person name="Brown A."/>
            <person name="FitzGerald M."/>
            <person name="Lui A."/>
            <person name="Macdonald J.P."/>
            <person name="Priest M."/>
            <person name="Orbach M.J."/>
            <person name="Galgiani J.N."/>
            <person name="Kirkland T.N."/>
            <person name="Cole G.T."/>
            <person name="Birren B.W."/>
            <person name="Henn M.R."/>
            <person name="Taylor J.W."/>
            <person name="Rounsley S.D."/>
        </authorList>
    </citation>
    <scope>GENOME REANNOTATION</scope>
    <source>
        <strain evidence="3">RS</strain>
    </source>
</reference>
<name>J3K7A3_COCIM</name>
<sequence length="143" mass="15592">MESIRQAWGVSGKKPNRTSKGNEKSQRPSTPGSARPYSPSFPASLSPGRRGWGGGRVALTFEIRGLVGGGALACPAQMKQHPSRTSGAGANQQPMPPCARHIHITHIRSTSRYSMWVIQLRALANPQGTIRVRRDAEDRIFLH</sequence>
<dbReference type="EMBL" id="GG704912">
    <property type="protein sequence ID" value="EAS30560.3"/>
    <property type="molecule type" value="Genomic_DNA"/>
</dbReference>
<dbReference type="Proteomes" id="UP000001261">
    <property type="component" value="Unassembled WGS sequence"/>
</dbReference>
<dbReference type="GeneID" id="4562120"/>
<dbReference type="VEuPathDB" id="FungiDB:CIMG_06039"/>
<dbReference type="AlphaFoldDB" id="J3K7A3"/>
<reference evidence="3" key="1">
    <citation type="journal article" date="2009" name="Genome Res.">
        <title>Comparative genomic analyses of the human fungal pathogens Coccidioides and their relatives.</title>
        <authorList>
            <person name="Sharpton T.J."/>
            <person name="Stajich J.E."/>
            <person name="Rounsley S.D."/>
            <person name="Gardner M.J."/>
            <person name="Wortman J.R."/>
            <person name="Jordar V.S."/>
            <person name="Maiti R."/>
            <person name="Kodira C.D."/>
            <person name="Neafsey D.E."/>
            <person name="Zeng Q."/>
            <person name="Hung C.-Y."/>
            <person name="McMahan C."/>
            <person name="Muszewska A."/>
            <person name="Grynberg M."/>
            <person name="Mandel M.A."/>
            <person name="Kellner E.M."/>
            <person name="Barker B.M."/>
            <person name="Galgiani J.N."/>
            <person name="Orbach M.J."/>
            <person name="Kirkland T.N."/>
            <person name="Cole G.T."/>
            <person name="Henn M.R."/>
            <person name="Birren B.W."/>
            <person name="Taylor J.W."/>
        </authorList>
    </citation>
    <scope>NUCLEOTIDE SEQUENCE [LARGE SCALE GENOMIC DNA]</scope>
    <source>
        <strain evidence="3">RS</strain>
    </source>
</reference>
<feature type="region of interest" description="Disordered" evidence="1">
    <location>
        <begin position="1"/>
        <end position="50"/>
    </location>
</feature>
<dbReference type="RefSeq" id="XP_001242143.2">
    <property type="nucleotide sequence ID" value="XM_001242142.2"/>
</dbReference>
<dbReference type="KEGG" id="cim:CIMG_06039"/>
<dbReference type="InParanoid" id="J3K7A3"/>
<accession>J3K7A3</accession>
<keyword evidence="3" id="KW-1185">Reference proteome</keyword>